<dbReference type="PANTHER" id="PTHR32071:SF57">
    <property type="entry name" value="C4-DICARBOXYLATE TRANSPORT TRANSCRIPTIONAL REGULATORY PROTEIN DCTD"/>
    <property type="match status" value="1"/>
</dbReference>
<dbReference type="RefSeq" id="WP_068722974.1">
    <property type="nucleotide sequence ID" value="NZ_LSKU01000001.1"/>
</dbReference>
<dbReference type="Pfam" id="PF00158">
    <property type="entry name" value="Sigma54_activat"/>
    <property type="match status" value="1"/>
</dbReference>
<keyword evidence="4" id="KW-0238">DNA-binding</keyword>
<dbReference type="Pfam" id="PF25601">
    <property type="entry name" value="AAA_lid_14"/>
    <property type="match status" value="1"/>
</dbReference>
<accession>A0A135L1W6</accession>
<keyword evidence="2" id="KW-0067">ATP-binding</keyword>
<dbReference type="GO" id="GO:0043565">
    <property type="term" value="F:sequence-specific DNA binding"/>
    <property type="evidence" value="ECO:0007669"/>
    <property type="project" value="InterPro"/>
</dbReference>
<keyword evidence="5" id="KW-0804">Transcription</keyword>
<dbReference type="PROSITE" id="PS00676">
    <property type="entry name" value="SIGMA54_INTERACT_2"/>
    <property type="match status" value="1"/>
</dbReference>
<keyword evidence="9" id="KW-1185">Reference proteome</keyword>
<dbReference type="CDD" id="cd00009">
    <property type="entry name" value="AAA"/>
    <property type="match status" value="1"/>
</dbReference>
<evidence type="ECO:0000256" key="5">
    <source>
        <dbReference type="ARBA" id="ARBA00023163"/>
    </source>
</evidence>
<dbReference type="InterPro" id="IPR000014">
    <property type="entry name" value="PAS"/>
</dbReference>
<dbReference type="PROSITE" id="PS00675">
    <property type="entry name" value="SIGMA54_INTERACT_1"/>
    <property type="match status" value="1"/>
</dbReference>
<dbReference type="PANTHER" id="PTHR32071">
    <property type="entry name" value="TRANSCRIPTIONAL REGULATORY PROTEIN"/>
    <property type="match status" value="1"/>
</dbReference>
<dbReference type="SUPFAM" id="SSF46689">
    <property type="entry name" value="Homeodomain-like"/>
    <property type="match status" value="1"/>
</dbReference>
<dbReference type="SUPFAM" id="SSF52540">
    <property type="entry name" value="P-loop containing nucleoside triphosphate hydrolases"/>
    <property type="match status" value="1"/>
</dbReference>
<dbReference type="InterPro" id="IPR035965">
    <property type="entry name" value="PAS-like_dom_sf"/>
</dbReference>
<dbReference type="Proteomes" id="UP000070352">
    <property type="component" value="Unassembled WGS sequence"/>
</dbReference>
<dbReference type="SMART" id="SM00091">
    <property type="entry name" value="PAS"/>
    <property type="match status" value="1"/>
</dbReference>
<evidence type="ECO:0000313" key="9">
    <source>
        <dbReference type="Proteomes" id="UP000070352"/>
    </source>
</evidence>
<evidence type="ECO:0000313" key="8">
    <source>
        <dbReference type="EMBL" id="KXG42998.1"/>
    </source>
</evidence>
<evidence type="ECO:0000256" key="3">
    <source>
        <dbReference type="ARBA" id="ARBA00023015"/>
    </source>
</evidence>
<dbReference type="PROSITE" id="PS50045">
    <property type="entry name" value="SIGMA54_INTERACT_4"/>
    <property type="match status" value="1"/>
</dbReference>
<dbReference type="InterPro" id="IPR058031">
    <property type="entry name" value="AAA_lid_NorR"/>
</dbReference>
<dbReference type="AlphaFoldDB" id="A0A135L1W6"/>
<name>A0A135L1W6_9BACI</name>
<proteinExistence type="predicted"/>
<reference evidence="8 9" key="1">
    <citation type="submission" date="2016-02" db="EMBL/GenBank/DDBJ databases">
        <title>Draft Genome for Tepidibacillus decaturensis nov. sp. Strain Z9, an Anaerobic, Moderately Thermophilic and Heterotrophic Bacterium from Deep Subsurface of the Illinois Basin, USA.</title>
        <authorList>
            <person name="Dong Y."/>
            <person name="Chang J.Y."/>
            <person name="Sanford R."/>
            <person name="Fouke B.W."/>
        </authorList>
    </citation>
    <scope>NUCLEOTIDE SEQUENCE [LARGE SCALE GENOMIC DNA]</scope>
    <source>
        <strain evidence="8 9">Z9</strain>
    </source>
</reference>
<evidence type="ECO:0000256" key="1">
    <source>
        <dbReference type="ARBA" id="ARBA00022741"/>
    </source>
</evidence>
<dbReference type="Pfam" id="PF01590">
    <property type="entry name" value="GAF"/>
    <property type="match status" value="1"/>
</dbReference>
<dbReference type="Gene3D" id="3.30.450.40">
    <property type="match status" value="1"/>
</dbReference>
<keyword evidence="3" id="KW-0805">Transcription regulation</keyword>
<dbReference type="PROSITE" id="PS50112">
    <property type="entry name" value="PAS"/>
    <property type="match status" value="1"/>
</dbReference>
<dbReference type="InterPro" id="IPR029016">
    <property type="entry name" value="GAF-like_dom_sf"/>
</dbReference>
<dbReference type="InterPro" id="IPR025944">
    <property type="entry name" value="Sigma_54_int_dom_CS"/>
</dbReference>
<dbReference type="Gene3D" id="1.10.8.60">
    <property type="match status" value="1"/>
</dbReference>
<dbReference type="NCBIfam" id="TIGR00229">
    <property type="entry name" value="sensory_box"/>
    <property type="match status" value="1"/>
</dbReference>
<dbReference type="InterPro" id="IPR013767">
    <property type="entry name" value="PAS_fold"/>
</dbReference>
<dbReference type="PROSITE" id="PS00688">
    <property type="entry name" value="SIGMA54_INTERACT_3"/>
    <property type="match status" value="1"/>
</dbReference>
<dbReference type="CDD" id="cd00130">
    <property type="entry name" value="PAS"/>
    <property type="match status" value="1"/>
</dbReference>
<feature type="domain" description="PAS" evidence="7">
    <location>
        <begin position="210"/>
        <end position="259"/>
    </location>
</feature>
<dbReference type="InterPro" id="IPR002078">
    <property type="entry name" value="Sigma_54_int"/>
</dbReference>
<dbReference type="SUPFAM" id="SSF55785">
    <property type="entry name" value="PYP-like sensor domain (PAS domain)"/>
    <property type="match status" value="1"/>
</dbReference>
<dbReference type="PRINTS" id="PR01590">
    <property type="entry name" value="HTHFIS"/>
</dbReference>
<comment type="caution">
    <text evidence="8">The sequence shown here is derived from an EMBL/GenBank/DDBJ whole genome shotgun (WGS) entry which is preliminary data.</text>
</comment>
<protein>
    <submittedName>
        <fullName evidence="8">Diguanylate cyclase</fullName>
    </submittedName>
</protein>
<evidence type="ECO:0000256" key="4">
    <source>
        <dbReference type="ARBA" id="ARBA00023125"/>
    </source>
</evidence>
<evidence type="ECO:0000259" key="6">
    <source>
        <dbReference type="PROSITE" id="PS50045"/>
    </source>
</evidence>
<dbReference type="Gene3D" id="3.30.450.20">
    <property type="entry name" value="PAS domain"/>
    <property type="match status" value="1"/>
</dbReference>
<dbReference type="InterPro" id="IPR025943">
    <property type="entry name" value="Sigma_54_int_dom_ATP-bd_2"/>
</dbReference>
<feature type="domain" description="Sigma-54 factor interaction" evidence="6">
    <location>
        <begin position="344"/>
        <end position="574"/>
    </location>
</feature>
<keyword evidence="1" id="KW-0547">Nucleotide-binding</keyword>
<dbReference type="InterPro" id="IPR027417">
    <property type="entry name" value="P-loop_NTPase"/>
</dbReference>
<evidence type="ECO:0000256" key="2">
    <source>
        <dbReference type="ARBA" id="ARBA00022840"/>
    </source>
</evidence>
<dbReference type="InterPro" id="IPR002197">
    <property type="entry name" value="HTH_Fis"/>
</dbReference>
<dbReference type="STRING" id="1413211.U473_02380"/>
<evidence type="ECO:0000259" key="7">
    <source>
        <dbReference type="PROSITE" id="PS50112"/>
    </source>
</evidence>
<dbReference type="Pfam" id="PF02954">
    <property type="entry name" value="HTH_8"/>
    <property type="match status" value="1"/>
</dbReference>
<dbReference type="GO" id="GO:0005524">
    <property type="term" value="F:ATP binding"/>
    <property type="evidence" value="ECO:0007669"/>
    <property type="project" value="UniProtKB-KW"/>
</dbReference>
<dbReference type="SMART" id="SM00382">
    <property type="entry name" value="AAA"/>
    <property type="match status" value="1"/>
</dbReference>
<dbReference type="FunFam" id="3.40.50.300:FF:000006">
    <property type="entry name" value="DNA-binding transcriptional regulator NtrC"/>
    <property type="match status" value="1"/>
</dbReference>
<gene>
    <name evidence="8" type="ORF">U473_02380</name>
</gene>
<dbReference type="OrthoDB" id="9771372at2"/>
<dbReference type="InterPro" id="IPR003593">
    <property type="entry name" value="AAA+_ATPase"/>
</dbReference>
<dbReference type="InterPro" id="IPR003018">
    <property type="entry name" value="GAF"/>
</dbReference>
<sequence length="653" mass="73764">MRDKEQLKKIWEEFVYEGKQAPALNEIVRESWLRSLSLGVDPFQEKGKDVLPKHELQRLQKYNHSLIETSLPLMDSLYSIVKGSDFLVILCDKDGRLIKVIGDAETLDKAEKINFVEGADWSEKNVGTNAIGTAIAIDKPIQIFASEHYSKSCHPWTCSASPIHDTSGNILGVLNMSGSFEKVHSHTLGMVVSTVKAIENQLEIQEKTQKNKMMKSLLEATTDTLSDGMLIIDRNGVIIKTNRKLHEIVGLREEYLLGKPVNHVFANKTFSKIVETSLEVQDKELKLKMINPNGNSIHVLINSKPIFQQNRMIGNLVTVKEFHKVRQFINHLSGNQAKVTFEDIIGNSTALLRTKEEAMLAAKSESNVLLIGESGTGKDIFAQAIHNESRRSKKPFIAINCGGIPRDLLGSELFGYEEGAFTGARKGGSAGKFELADGGTLFLDEIGEMSLEMQVLLLRVLQEKVVVRIGGHRVIPADVRIIAATNKNLQEEVKKGSFREDLFFRLNVIPLMLPPLRERKEDIPLLVKYFLSKLSSRLDKTIDHISSQFIQQLMAYQWPGNVRELQNILERSIVRTKRNILEKDTLPEELQISGMNTSEIRIFHKQLPKKDEIKREALIHSIRLCEGNYSRAAKYLGISRSTLYRQMDKFGIR</sequence>
<dbReference type="InterPro" id="IPR009057">
    <property type="entry name" value="Homeodomain-like_sf"/>
</dbReference>
<dbReference type="EMBL" id="LSKU01000001">
    <property type="protein sequence ID" value="KXG42998.1"/>
    <property type="molecule type" value="Genomic_DNA"/>
</dbReference>
<dbReference type="GO" id="GO:0006355">
    <property type="term" value="P:regulation of DNA-templated transcription"/>
    <property type="evidence" value="ECO:0007669"/>
    <property type="project" value="InterPro"/>
</dbReference>
<dbReference type="Pfam" id="PF00989">
    <property type="entry name" value="PAS"/>
    <property type="match status" value="1"/>
</dbReference>
<organism evidence="8 9">
    <name type="scientific">Tepidibacillus decaturensis</name>
    <dbReference type="NCBI Taxonomy" id="1413211"/>
    <lineage>
        <taxon>Bacteria</taxon>
        <taxon>Bacillati</taxon>
        <taxon>Bacillota</taxon>
        <taxon>Bacilli</taxon>
        <taxon>Bacillales</taxon>
        <taxon>Bacillaceae</taxon>
        <taxon>Tepidibacillus</taxon>
    </lineage>
</organism>
<dbReference type="Gene3D" id="3.40.50.300">
    <property type="entry name" value="P-loop containing nucleotide triphosphate hydrolases"/>
    <property type="match status" value="1"/>
</dbReference>
<dbReference type="InterPro" id="IPR025662">
    <property type="entry name" value="Sigma_54_int_dom_ATP-bd_1"/>
</dbReference>
<dbReference type="Gene3D" id="1.10.10.60">
    <property type="entry name" value="Homeodomain-like"/>
    <property type="match status" value="1"/>
</dbReference>